<dbReference type="SUPFAM" id="SSF55073">
    <property type="entry name" value="Nucleotide cyclase"/>
    <property type="match status" value="1"/>
</dbReference>
<feature type="transmembrane region" description="Helical" evidence="3">
    <location>
        <begin position="27"/>
        <end position="48"/>
    </location>
</feature>
<evidence type="ECO:0000256" key="1">
    <source>
        <dbReference type="ARBA" id="ARBA00012528"/>
    </source>
</evidence>
<sequence length="387" mass="43165">MHQITKIVRHLSTKIFEGSYVEKSQCIFVLIALATACFSILLSCTLLITDSNTGSMDRQGYQELLEISSISSLYCLILFMVGNYIRSANNRWYPQVCLYSYVIVNAIILFYIGVFSIGTGIALAGAPIIGLIIFNRRMIFSSLFSGLFILLVFSVFIQMKQLDYAPIVMDKELTYHDPVWLVTMMAFVGAHLALLVLVGNASISRWKKREAEVTFLSTTDPLTQISNRRQLMDLFKMEYLRAARSKQPISIFLVDLDHFKQVNDAYGHQSGDEALKSAADTLKETLRETDLVGRYGGEEFLAILPNTDGKAAVQVADRFRRALQAKQIALPDGQVISITASIGLHTVVPEHIGGLEHFLAEADKALYQAKHNGRNQVTIALRNAQAV</sequence>
<gene>
    <name evidence="5" type="ORF">GCM10022277_18540</name>
</gene>
<dbReference type="InterPro" id="IPR050469">
    <property type="entry name" value="Diguanylate_Cyclase"/>
</dbReference>
<name>A0ABP7MH08_9GAMM</name>
<dbReference type="SMART" id="SM00267">
    <property type="entry name" value="GGDEF"/>
    <property type="match status" value="1"/>
</dbReference>
<dbReference type="InterPro" id="IPR029787">
    <property type="entry name" value="Nucleotide_cyclase"/>
</dbReference>
<dbReference type="Proteomes" id="UP001501565">
    <property type="component" value="Unassembled WGS sequence"/>
</dbReference>
<feature type="transmembrane region" description="Helical" evidence="3">
    <location>
        <begin position="138"/>
        <end position="159"/>
    </location>
</feature>
<evidence type="ECO:0000313" key="5">
    <source>
        <dbReference type="EMBL" id="GAA3922912.1"/>
    </source>
</evidence>
<evidence type="ECO:0000259" key="4">
    <source>
        <dbReference type="PROSITE" id="PS50887"/>
    </source>
</evidence>
<keyword evidence="3" id="KW-0472">Membrane</keyword>
<dbReference type="CDD" id="cd01949">
    <property type="entry name" value="GGDEF"/>
    <property type="match status" value="1"/>
</dbReference>
<comment type="caution">
    <text evidence="5">The sequence shown here is derived from an EMBL/GenBank/DDBJ whole genome shotgun (WGS) entry which is preliminary data.</text>
</comment>
<feature type="transmembrane region" description="Helical" evidence="3">
    <location>
        <begin position="98"/>
        <end position="126"/>
    </location>
</feature>
<proteinExistence type="predicted"/>
<evidence type="ECO:0000256" key="2">
    <source>
        <dbReference type="ARBA" id="ARBA00034247"/>
    </source>
</evidence>
<dbReference type="InterPro" id="IPR043128">
    <property type="entry name" value="Rev_trsase/Diguanyl_cyclase"/>
</dbReference>
<dbReference type="PANTHER" id="PTHR45138:SF9">
    <property type="entry name" value="DIGUANYLATE CYCLASE DGCM-RELATED"/>
    <property type="match status" value="1"/>
</dbReference>
<comment type="catalytic activity">
    <reaction evidence="2">
        <text>2 GTP = 3',3'-c-di-GMP + 2 diphosphate</text>
        <dbReference type="Rhea" id="RHEA:24898"/>
        <dbReference type="ChEBI" id="CHEBI:33019"/>
        <dbReference type="ChEBI" id="CHEBI:37565"/>
        <dbReference type="ChEBI" id="CHEBI:58805"/>
        <dbReference type="EC" id="2.7.7.65"/>
    </reaction>
</comment>
<dbReference type="Pfam" id="PF00990">
    <property type="entry name" value="GGDEF"/>
    <property type="match status" value="1"/>
</dbReference>
<feature type="transmembrane region" description="Helical" evidence="3">
    <location>
        <begin position="179"/>
        <end position="199"/>
    </location>
</feature>
<dbReference type="RefSeq" id="WP_344797839.1">
    <property type="nucleotide sequence ID" value="NZ_BAABBN010000006.1"/>
</dbReference>
<organism evidence="5 6">
    <name type="scientific">Litoribacillus peritrichatus</name>
    <dbReference type="NCBI Taxonomy" id="718191"/>
    <lineage>
        <taxon>Bacteria</taxon>
        <taxon>Pseudomonadati</taxon>
        <taxon>Pseudomonadota</taxon>
        <taxon>Gammaproteobacteria</taxon>
        <taxon>Oceanospirillales</taxon>
        <taxon>Oceanospirillaceae</taxon>
        <taxon>Litoribacillus</taxon>
    </lineage>
</organism>
<accession>A0ABP7MH08</accession>
<keyword evidence="6" id="KW-1185">Reference proteome</keyword>
<keyword evidence="3" id="KW-0812">Transmembrane</keyword>
<evidence type="ECO:0000313" key="6">
    <source>
        <dbReference type="Proteomes" id="UP001501565"/>
    </source>
</evidence>
<reference evidence="6" key="1">
    <citation type="journal article" date="2019" name="Int. J. Syst. Evol. Microbiol.">
        <title>The Global Catalogue of Microorganisms (GCM) 10K type strain sequencing project: providing services to taxonomists for standard genome sequencing and annotation.</title>
        <authorList>
            <consortium name="The Broad Institute Genomics Platform"/>
            <consortium name="The Broad Institute Genome Sequencing Center for Infectious Disease"/>
            <person name="Wu L."/>
            <person name="Ma J."/>
        </authorList>
    </citation>
    <scope>NUCLEOTIDE SEQUENCE [LARGE SCALE GENOMIC DNA]</scope>
    <source>
        <strain evidence="6">JCM 17551</strain>
    </source>
</reference>
<dbReference type="PROSITE" id="PS50887">
    <property type="entry name" value="GGDEF"/>
    <property type="match status" value="1"/>
</dbReference>
<dbReference type="EC" id="2.7.7.65" evidence="1"/>
<dbReference type="PANTHER" id="PTHR45138">
    <property type="entry name" value="REGULATORY COMPONENTS OF SENSORY TRANSDUCTION SYSTEM"/>
    <property type="match status" value="1"/>
</dbReference>
<keyword evidence="3" id="KW-1133">Transmembrane helix</keyword>
<feature type="domain" description="GGDEF" evidence="4">
    <location>
        <begin position="247"/>
        <end position="382"/>
    </location>
</feature>
<dbReference type="Gene3D" id="3.30.70.270">
    <property type="match status" value="1"/>
</dbReference>
<dbReference type="EMBL" id="BAABBN010000006">
    <property type="protein sequence ID" value="GAA3922912.1"/>
    <property type="molecule type" value="Genomic_DNA"/>
</dbReference>
<evidence type="ECO:0000256" key="3">
    <source>
        <dbReference type="SAM" id="Phobius"/>
    </source>
</evidence>
<protein>
    <recommendedName>
        <fullName evidence="1">diguanylate cyclase</fullName>
        <ecNumber evidence="1">2.7.7.65</ecNumber>
    </recommendedName>
</protein>
<dbReference type="InterPro" id="IPR000160">
    <property type="entry name" value="GGDEF_dom"/>
</dbReference>
<feature type="transmembrane region" description="Helical" evidence="3">
    <location>
        <begin position="69"/>
        <end position="86"/>
    </location>
</feature>
<dbReference type="NCBIfam" id="TIGR00254">
    <property type="entry name" value="GGDEF"/>
    <property type="match status" value="1"/>
</dbReference>